<sequence>MKRGLNMAPIKHQNLQLPGKFKKPKSLNRTLQILLSISVFSFLFLYSSCLLTYVNSLHLLFSTCISDFFSYYINRQVMFILCNSILVFVTQGYGLIGHSASMAVTDDLHDEFNMKNRDYRGPTLDIVEMQVSVGDEEGMAESIGTLVPVEKEEEDGYDGGDENEMATGESAEIVGPLVPVEKEEEGGYDGGDNEMVNGESDERFEDFIKKTKEKMRTEALQLVLVV</sequence>
<protein>
    <submittedName>
        <fullName evidence="1">Uncharacterized protein</fullName>
    </submittedName>
</protein>
<keyword evidence="2" id="KW-1185">Reference proteome</keyword>
<proteinExistence type="predicted"/>
<name>A0ACC2ME56_PERAE</name>
<reference evidence="1 2" key="1">
    <citation type="journal article" date="2022" name="Hortic Res">
        <title>A haplotype resolved chromosomal level avocado genome allows analysis of novel avocado genes.</title>
        <authorList>
            <person name="Nath O."/>
            <person name="Fletcher S.J."/>
            <person name="Hayward A."/>
            <person name="Shaw L.M."/>
            <person name="Masouleh A.K."/>
            <person name="Furtado A."/>
            <person name="Henry R.J."/>
            <person name="Mitter N."/>
        </authorList>
    </citation>
    <scope>NUCLEOTIDE SEQUENCE [LARGE SCALE GENOMIC DNA]</scope>
    <source>
        <strain evidence="2">cv. Hass</strain>
    </source>
</reference>
<accession>A0ACC2ME56</accession>
<gene>
    <name evidence="1" type="ORF">MRB53_005506</name>
</gene>
<evidence type="ECO:0000313" key="2">
    <source>
        <dbReference type="Proteomes" id="UP001234297"/>
    </source>
</evidence>
<evidence type="ECO:0000313" key="1">
    <source>
        <dbReference type="EMBL" id="KAJ8643758.1"/>
    </source>
</evidence>
<comment type="caution">
    <text evidence="1">The sequence shown here is derived from an EMBL/GenBank/DDBJ whole genome shotgun (WGS) entry which is preliminary data.</text>
</comment>
<dbReference type="Proteomes" id="UP001234297">
    <property type="component" value="Chromosome 2"/>
</dbReference>
<dbReference type="EMBL" id="CM056810">
    <property type="protein sequence ID" value="KAJ8643758.1"/>
    <property type="molecule type" value="Genomic_DNA"/>
</dbReference>
<organism evidence="1 2">
    <name type="scientific">Persea americana</name>
    <name type="common">Avocado</name>
    <dbReference type="NCBI Taxonomy" id="3435"/>
    <lineage>
        <taxon>Eukaryota</taxon>
        <taxon>Viridiplantae</taxon>
        <taxon>Streptophyta</taxon>
        <taxon>Embryophyta</taxon>
        <taxon>Tracheophyta</taxon>
        <taxon>Spermatophyta</taxon>
        <taxon>Magnoliopsida</taxon>
        <taxon>Magnoliidae</taxon>
        <taxon>Laurales</taxon>
        <taxon>Lauraceae</taxon>
        <taxon>Persea</taxon>
    </lineage>
</organism>